<proteinExistence type="predicted"/>
<dbReference type="AlphaFoldDB" id="A0A8X6QHC4"/>
<protein>
    <submittedName>
        <fullName evidence="1">Uncharacterized protein</fullName>
    </submittedName>
</protein>
<dbReference type="EMBL" id="BMAW01032666">
    <property type="protein sequence ID" value="GFU26720.1"/>
    <property type="molecule type" value="Genomic_DNA"/>
</dbReference>
<sequence length="99" mass="11458">MHINNISAEGCPEVKDWSDATYRRPTLMLRPQRKRHHLLVGQDPFSFLILGTLIPARPYHYVRPLLKTFDNGSRKYCTRSCVEKGTSNSILRSSYHIAE</sequence>
<accession>A0A8X6QHC4</accession>
<dbReference type="Proteomes" id="UP000887013">
    <property type="component" value="Unassembled WGS sequence"/>
</dbReference>
<name>A0A8X6QHC4_NEPPI</name>
<organism evidence="1 2">
    <name type="scientific">Nephila pilipes</name>
    <name type="common">Giant wood spider</name>
    <name type="synonym">Nephila maculata</name>
    <dbReference type="NCBI Taxonomy" id="299642"/>
    <lineage>
        <taxon>Eukaryota</taxon>
        <taxon>Metazoa</taxon>
        <taxon>Ecdysozoa</taxon>
        <taxon>Arthropoda</taxon>
        <taxon>Chelicerata</taxon>
        <taxon>Arachnida</taxon>
        <taxon>Araneae</taxon>
        <taxon>Araneomorphae</taxon>
        <taxon>Entelegynae</taxon>
        <taxon>Araneoidea</taxon>
        <taxon>Nephilidae</taxon>
        <taxon>Nephila</taxon>
    </lineage>
</organism>
<keyword evidence="2" id="KW-1185">Reference proteome</keyword>
<comment type="caution">
    <text evidence="1">The sequence shown here is derived from an EMBL/GenBank/DDBJ whole genome shotgun (WGS) entry which is preliminary data.</text>
</comment>
<gene>
    <name evidence="1" type="ORF">NPIL_629041</name>
</gene>
<evidence type="ECO:0000313" key="1">
    <source>
        <dbReference type="EMBL" id="GFU26720.1"/>
    </source>
</evidence>
<reference evidence="1" key="1">
    <citation type="submission" date="2020-08" db="EMBL/GenBank/DDBJ databases">
        <title>Multicomponent nature underlies the extraordinary mechanical properties of spider dragline silk.</title>
        <authorList>
            <person name="Kono N."/>
            <person name="Nakamura H."/>
            <person name="Mori M."/>
            <person name="Yoshida Y."/>
            <person name="Ohtoshi R."/>
            <person name="Malay A.D."/>
            <person name="Moran D.A.P."/>
            <person name="Tomita M."/>
            <person name="Numata K."/>
            <person name="Arakawa K."/>
        </authorList>
    </citation>
    <scope>NUCLEOTIDE SEQUENCE</scope>
</reference>
<evidence type="ECO:0000313" key="2">
    <source>
        <dbReference type="Proteomes" id="UP000887013"/>
    </source>
</evidence>